<dbReference type="SUPFAM" id="SSF53597">
    <property type="entry name" value="Dihydrofolate reductase-like"/>
    <property type="match status" value="1"/>
</dbReference>
<dbReference type="Gene3D" id="3.40.430.10">
    <property type="entry name" value="Dihydrofolate Reductase, subunit A"/>
    <property type="match status" value="1"/>
</dbReference>
<sequence length="99" mass="10261">MPVPPGLDMTLLQGDAGAIATKARQAAKGKDVWLAGGGKTAAYFAEAGELQQLYITTIPVFIGAGVAVLPVSHNVSVTPKVQRILQSGAMECALDVKRN</sequence>
<comment type="caution">
    <text evidence="1">The sequence shown here is derived from an EMBL/GenBank/DDBJ whole genome shotgun (WGS) entry which is preliminary data.</text>
</comment>
<evidence type="ECO:0000313" key="2">
    <source>
        <dbReference type="Proteomes" id="UP000022611"/>
    </source>
</evidence>
<reference evidence="1 2" key="1">
    <citation type="journal article" date="2011" name="J. Bacteriol.">
        <title>Draft genome sequence of the polycyclic aromatic hydrocarbon-degrading, genetically engineered bioluminescent bioreporter Pseudomonas fluorescens HK44.</title>
        <authorList>
            <person name="Chauhan A."/>
            <person name="Layton A.C."/>
            <person name="Williams D.E."/>
            <person name="Smartt A.E."/>
            <person name="Ripp S."/>
            <person name="Karpinets T.V."/>
            <person name="Brown S.D."/>
            <person name="Sayler G.S."/>
        </authorList>
    </citation>
    <scope>NUCLEOTIDE SEQUENCE [LARGE SCALE GENOMIC DNA]</scope>
    <source>
        <strain evidence="1 2">HK44</strain>
    </source>
</reference>
<dbReference type="Proteomes" id="UP000022611">
    <property type="component" value="Unassembled WGS sequence"/>
</dbReference>
<protein>
    <submittedName>
        <fullName evidence="1">Deaminase</fullName>
    </submittedName>
</protein>
<dbReference type="AlphaFoldDB" id="A0A010T626"/>
<name>A0A010T626_PSEFL</name>
<dbReference type="PATRIC" id="fig|1042209.11.peg.3186"/>
<proteinExistence type="predicted"/>
<dbReference type="InterPro" id="IPR024072">
    <property type="entry name" value="DHFR-like_dom_sf"/>
</dbReference>
<gene>
    <name evidence="1" type="ORF">HK44_004145</name>
</gene>
<dbReference type="HOGENOM" id="CLU_2317983_0_0_6"/>
<organism evidence="1 2">
    <name type="scientific">Pseudomonas fluorescens HK44</name>
    <dbReference type="NCBI Taxonomy" id="1042209"/>
    <lineage>
        <taxon>Bacteria</taxon>
        <taxon>Pseudomonadati</taxon>
        <taxon>Pseudomonadota</taxon>
        <taxon>Gammaproteobacteria</taxon>
        <taxon>Pseudomonadales</taxon>
        <taxon>Pseudomonadaceae</taxon>
        <taxon>Pseudomonas</taxon>
    </lineage>
</organism>
<dbReference type="EMBL" id="AFOY02000015">
    <property type="protein sequence ID" value="EXF92902.1"/>
    <property type="molecule type" value="Genomic_DNA"/>
</dbReference>
<accession>A0A010T626</accession>
<dbReference type="eggNOG" id="COG0262">
    <property type="taxonomic scope" value="Bacteria"/>
</dbReference>
<evidence type="ECO:0000313" key="1">
    <source>
        <dbReference type="EMBL" id="EXF92902.1"/>
    </source>
</evidence>